<gene>
    <name evidence="11" type="ORF">DEBURN_LOCUS2922</name>
</gene>
<dbReference type="InterPro" id="IPR015946">
    <property type="entry name" value="KH_dom-like_a/b"/>
</dbReference>
<feature type="domain" description="Era-type G" evidence="10">
    <location>
        <begin position="277"/>
        <end position="454"/>
    </location>
</feature>
<evidence type="ECO:0000256" key="8">
    <source>
        <dbReference type="SAM" id="MobiDB-lite"/>
    </source>
</evidence>
<dbReference type="NCBIfam" id="TIGR00436">
    <property type="entry name" value="era"/>
    <property type="match status" value="1"/>
</dbReference>
<evidence type="ECO:0000256" key="4">
    <source>
        <dbReference type="ARBA" id="ARBA00023134"/>
    </source>
</evidence>
<feature type="region of interest" description="G5" evidence="6">
    <location>
        <begin position="433"/>
        <end position="435"/>
    </location>
</feature>
<feature type="region of interest" description="G2" evidence="6">
    <location>
        <begin position="311"/>
        <end position="315"/>
    </location>
</feature>
<feature type="region of interest" description="Disordered" evidence="8">
    <location>
        <begin position="158"/>
        <end position="179"/>
    </location>
</feature>
<dbReference type="PANTHER" id="PTHR42698:SF1">
    <property type="entry name" value="GTPASE ERA, MITOCHONDRIAL"/>
    <property type="match status" value="1"/>
</dbReference>
<dbReference type="NCBIfam" id="TIGR00231">
    <property type="entry name" value="small_GTP"/>
    <property type="match status" value="1"/>
</dbReference>
<keyword evidence="12" id="KW-1185">Reference proteome</keyword>
<accession>A0A9N8Z1Y3</accession>
<dbReference type="GO" id="GO:0043024">
    <property type="term" value="F:ribosomal small subunit binding"/>
    <property type="evidence" value="ECO:0007669"/>
    <property type="project" value="TreeGrafter"/>
</dbReference>
<dbReference type="SUPFAM" id="SSF54814">
    <property type="entry name" value="Prokaryotic type KH domain (KH-domain type II)"/>
    <property type="match status" value="1"/>
</dbReference>
<evidence type="ECO:0000256" key="3">
    <source>
        <dbReference type="ARBA" id="ARBA00022884"/>
    </source>
</evidence>
<dbReference type="PRINTS" id="PR00326">
    <property type="entry name" value="GTP1OBG"/>
</dbReference>
<dbReference type="Proteomes" id="UP000789706">
    <property type="component" value="Unassembled WGS sequence"/>
</dbReference>
<dbReference type="PROSITE" id="PS50823">
    <property type="entry name" value="KH_TYPE_2"/>
    <property type="match status" value="1"/>
</dbReference>
<reference evidence="11" key="1">
    <citation type="submission" date="2021-06" db="EMBL/GenBank/DDBJ databases">
        <authorList>
            <person name="Kallberg Y."/>
            <person name="Tangrot J."/>
            <person name="Rosling A."/>
        </authorList>
    </citation>
    <scope>NUCLEOTIDE SEQUENCE</scope>
    <source>
        <strain evidence="11">AZ414A</strain>
    </source>
</reference>
<feature type="compositionally biased region" description="Basic and acidic residues" evidence="8">
    <location>
        <begin position="158"/>
        <end position="178"/>
    </location>
</feature>
<dbReference type="InterPro" id="IPR030388">
    <property type="entry name" value="G_ERA_dom"/>
</dbReference>
<protein>
    <submittedName>
        <fullName evidence="11">3310_t:CDS:1</fullName>
    </submittedName>
</protein>
<dbReference type="InterPro" id="IPR027417">
    <property type="entry name" value="P-loop_NTPase"/>
</dbReference>
<name>A0A9N8Z1Y3_9GLOM</name>
<evidence type="ECO:0000313" key="11">
    <source>
        <dbReference type="EMBL" id="CAG8466030.1"/>
    </source>
</evidence>
<dbReference type="CDD" id="cd22534">
    <property type="entry name" value="KH-II_Era"/>
    <property type="match status" value="1"/>
</dbReference>
<evidence type="ECO:0000313" key="12">
    <source>
        <dbReference type="Proteomes" id="UP000789706"/>
    </source>
</evidence>
<dbReference type="InterPro" id="IPR006073">
    <property type="entry name" value="GTP-bd"/>
</dbReference>
<evidence type="ECO:0000259" key="10">
    <source>
        <dbReference type="PROSITE" id="PS51713"/>
    </source>
</evidence>
<dbReference type="InterPro" id="IPR005662">
    <property type="entry name" value="GTPase_Era-like"/>
</dbReference>
<evidence type="ECO:0000256" key="1">
    <source>
        <dbReference type="ARBA" id="ARBA00007921"/>
    </source>
</evidence>
<comment type="caution">
    <text evidence="11">The sequence shown here is derived from an EMBL/GenBank/DDBJ whole genome shotgun (WGS) entry which is preliminary data.</text>
</comment>
<sequence>MSRARKLAGIQEPDISHDKNDKNYQKVDDSLIKKKPLKLASIEIKPSPKLLPNDINNAGNYNVDINNINEEGEEGKQKLSRLKELGGTKRKRTVPPEIIKSVLNNMFSLPNQPNQPIHQKLKMTRQEETLDPLIVEHLKTLVFDQAPLPSIKEPIETKESGHMSLPSDRETMETKESEQVSLLSNRETMENKESEQVSLLSNIETMETKGKNENENELLKINELENYEQDSLQQQKTTNAAQVDKPKRSKRMSPLFIQPAVKLPKIMGKFEQPNNPKLLKISVIGTPNAGKSTLLNSLLGETVSVVSDKAHTTRERILAVLTEKNTQIIFLDTPGTITGRNKARLNRGVVNASWQSLLEVDHVLVIIDAFRAANHTTYNEECLLKRLKDYELPATLILNKIDLLPQAKNSNIIQNLFRKFKVQYPYFKDFVSISALQKQGVDKLKEILFTYSRDQEWVYPSGIKTEMADLRRVEDLIRAELLTALRSYLPYSIKQENEGWTLLSDNTLRIDQTLYVERESQQRILVGKQGKIIKSITLKANKAMVEAFKRPIRLYINLFVLLVKDEKPDWIFCISL</sequence>
<feature type="region of interest" description="G1" evidence="6">
    <location>
        <begin position="285"/>
        <end position="292"/>
    </location>
</feature>
<dbReference type="Gene3D" id="3.30.300.20">
    <property type="match status" value="1"/>
</dbReference>
<dbReference type="InterPro" id="IPR009019">
    <property type="entry name" value="KH_sf_prok-type"/>
</dbReference>
<dbReference type="EMBL" id="CAJVPK010000171">
    <property type="protein sequence ID" value="CAG8466030.1"/>
    <property type="molecule type" value="Genomic_DNA"/>
</dbReference>
<feature type="compositionally biased region" description="Polar residues" evidence="8">
    <location>
        <begin position="230"/>
        <end position="241"/>
    </location>
</feature>
<evidence type="ECO:0000259" key="9">
    <source>
        <dbReference type="PROSITE" id="PS50823"/>
    </source>
</evidence>
<feature type="region of interest" description="G3" evidence="6">
    <location>
        <begin position="332"/>
        <end position="335"/>
    </location>
</feature>
<keyword evidence="2 6" id="KW-0547">Nucleotide-binding</keyword>
<dbReference type="HAMAP" id="MF_00367">
    <property type="entry name" value="GTPase_Era"/>
    <property type="match status" value="1"/>
</dbReference>
<evidence type="ECO:0000256" key="7">
    <source>
        <dbReference type="RuleBase" id="RU003761"/>
    </source>
</evidence>
<dbReference type="Gene3D" id="3.40.50.300">
    <property type="entry name" value="P-loop containing nucleotide triphosphate hydrolases"/>
    <property type="match status" value="1"/>
</dbReference>
<keyword evidence="4 6" id="KW-0342">GTP-binding</keyword>
<proteinExistence type="inferred from homology"/>
<organism evidence="11 12">
    <name type="scientific">Diversispora eburnea</name>
    <dbReference type="NCBI Taxonomy" id="1213867"/>
    <lineage>
        <taxon>Eukaryota</taxon>
        <taxon>Fungi</taxon>
        <taxon>Fungi incertae sedis</taxon>
        <taxon>Mucoromycota</taxon>
        <taxon>Glomeromycotina</taxon>
        <taxon>Glomeromycetes</taxon>
        <taxon>Diversisporales</taxon>
        <taxon>Diversisporaceae</taxon>
        <taxon>Diversispora</taxon>
    </lineage>
</organism>
<comment type="similarity">
    <text evidence="1 6 7">Belongs to the TRAFAC class TrmE-Era-EngA-EngB-Septin-like GTPase superfamily. Era GTPase family.</text>
</comment>
<dbReference type="SUPFAM" id="SSF52540">
    <property type="entry name" value="P-loop containing nucleoside triphosphate hydrolases"/>
    <property type="match status" value="1"/>
</dbReference>
<dbReference type="OrthoDB" id="188276at2759"/>
<dbReference type="InterPro" id="IPR004044">
    <property type="entry name" value="KH_dom_type_2"/>
</dbReference>
<dbReference type="Pfam" id="PF07650">
    <property type="entry name" value="KH_2"/>
    <property type="match status" value="1"/>
</dbReference>
<dbReference type="AlphaFoldDB" id="A0A9N8Z1Y3"/>
<dbReference type="PANTHER" id="PTHR42698">
    <property type="entry name" value="GTPASE ERA"/>
    <property type="match status" value="1"/>
</dbReference>
<dbReference type="GO" id="GO:0000028">
    <property type="term" value="P:ribosomal small subunit assembly"/>
    <property type="evidence" value="ECO:0007669"/>
    <property type="project" value="TreeGrafter"/>
</dbReference>
<evidence type="ECO:0000256" key="6">
    <source>
        <dbReference type="PROSITE-ProRule" id="PRU01050"/>
    </source>
</evidence>
<evidence type="ECO:0000256" key="2">
    <source>
        <dbReference type="ARBA" id="ARBA00022741"/>
    </source>
</evidence>
<feature type="domain" description="KH type-2" evidence="9">
    <location>
        <begin position="485"/>
        <end position="564"/>
    </location>
</feature>
<dbReference type="GO" id="GO:0019843">
    <property type="term" value="F:rRNA binding"/>
    <property type="evidence" value="ECO:0007669"/>
    <property type="project" value="TreeGrafter"/>
</dbReference>
<feature type="region of interest" description="Disordered" evidence="8">
    <location>
        <begin position="1"/>
        <end position="22"/>
    </location>
</feature>
<feature type="region of interest" description="G4" evidence="6">
    <location>
        <begin position="399"/>
        <end position="402"/>
    </location>
</feature>
<dbReference type="CDD" id="cd04163">
    <property type="entry name" value="Era"/>
    <property type="match status" value="1"/>
</dbReference>
<dbReference type="GO" id="GO:0005525">
    <property type="term" value="F:GTP binding"/>
    <property type="evidence" value="ECO:0007669"/>
    <property type="project" value="UniProtKB-UniRule"/>
</dbReference>
<keyword evidence="3 5" id="KW-0694">RNA-binding</keyword>
<dbReference type="PROSITE" id="PS51713">
    <property type="entry name" value="G_ERA"/>
    <property type="match status" value="1"/>
</dbReference>
<evidence type="ECO:0000256" key="5">
    <source>
        <dbReference type="PROSITE-ProRule" id="PRU00118"/>
    </source>
</evidence>
<dbReference type="Pfam" id="PF01926">
    <property type="entry name" value="MMR_HSR1"/>
    <property type="match status" value="1"/>
</dbReference>
<dbReference type="InterPro" id="IPR005225">
    <property type="entry name" value="Small_GTP-bd"/>
</dbReference>
<feature type="region of interest" description="Disordered" evidence="8">
    <location>
        <begin position="230"/>
        <end position="249"/>
    </location>
</feature>